<proteinExistence type="inferred from homology"/>
<dbReference type="STRING" id="1795827.A7P95_02725"/>
<comment type="caution">
    <text evidence="4">The sequence shown here is derived from an EMBL/GenBank/DDBJ whole genome shotgun (WGS) entry which is preliminary data.</text>
</comment>
<evidence type="ECO:0000259" key="3">
    <source>
        <dbReference type="Pfam" id="PF08338"/>
    </source>
</evidence>
<feature type="domain" description="DUF1731" evidence="3">
    <location>
        <begin position="258"/>
        <end position="304"/>
    </location>
</feature>
<evidence type="ECO:0000256" key="1">
    <source>
        <dbReference type="ARBA" id="ARBA00009353"/>
    </source>
</evidence>
<sequence length="306" mass="33415">MRMSRQTIIIIGGSGFIGRALAASYQASGDRVLIVSRDPARARQADPRFEYIAALHHLYETIRPDVLVNLAGASIGEGRWTPERKQALLHSRLQALRALAGWLPKHPQPPRLIIQASAVGYYGYGSAQGWPPCTEASPPQKVFVSQLCQQWEAASRQLQQSSGIPVAVCRFGVVLGEGGGILPRLLQLVRWCAGKIGSGRQPMAWIHLGDAVAAIRFLAGQQHSGWQAYNLTAPEPASQLDFARAAAKRLHRPLLFPIPEKPLRLMLGEQADLLLDGQQVLPQALLQQGFRFCFTNIGSALDDLLG</sequence>
<dbReference type="Gene3D" id="3.40.50.720">
    <property type="entry name" value="NAD(P)-binding Rossmann-like Domain"/>
    <property type="match status" value="1"/>
</dbReference>
<organism evidence="4 5">
    <name type="scientific">Eikenella longinqua</name>
    <dbReference type="NCBI Taxonomy" id="1795827"/>
    <lineage>
        <taxon>Bacteria</taxon>
        <taxon>Pseudomonadati</taxon>
        <taxon>Pseudomonadota</taxon>
        <taxon>Betaproteobacteria</taxon>
        <taxon>Neisseriales</taxon>
        <taxon>Neisseriaceae</taxon>
        <taxon>Eikenella</taxon>
    </lineage>
</organism>
<comment type="similarity">
    <text evidence="1">Belongs to the NAD(P)-dependent epimerase/dehydratase family. SDR39U1 subfamily.</text>
</comment>
<dbReference type="PANTHER" id="PTHR11092">
    <property type="entry name" value="SUGAR NUCLEOTIDE EPIMERASE RELATED"/>
    <property type="match status" value="1"/>
</dbReference>
<evidence type="ECO:0000313" key="4">
    <source>
        <dbReference type="EMBL" id="OAM29958.1"/>
    </source>
</evidence>
<dbReference type="InterPro" id="IPR013549">
    <property type="entry name" value="DUF1731"/>
</dbReference>
<keyword evidence="5" id="KW-1185">Reference proteome</keyword>
<dbReference type="InterPro" id="IPR001509">
    <property type="entry name" value="Epimerase_deHydtase"/>
</dbReference>
<name>A0A1A9S094_9NEIS</name>
<dbReference type="Pfam" id="PF08338">
    <property type="entry name" value="DUF1731"/>
    <property type="match status" value="1"/>
</dbReference>
<dbReference type="AlphaFoldDB" id="A0A1A9S094"/>
<dbReference type="NCBIfam" id="TIGR01777">
    <property type="entry name" value="yfcH"/>
    <property type="match status" value="1"/>
</dbReference>
<gene>
    <name evidence="4" type="ORF">A7P95_02725</name>
</gene>
<dbReference type="SUPFAM" id="SSF51735">
    <property type="entry name" value="NAD(P)-binding Rossmann-fold domains"/>
    <property type="match status" value="1"/>
</dbReference>
<accession>A0A1A9S094</accession>
<reference evidence="5" key="1">
    <citation type="submission" date="2016-05" db="EMBL/GenBank/DDBJ databases">
        <title>Draft genome of Corynebacterium afermentans subsp. afermentans LCDC 88199T.</title>
        <authorList>
            <person name="Bernier A.-M."/>
            <person name="Bernard K."/>
        </authorList>
    </citation>
    <scope>NUCLEOTIDE SEQUENCE [LARGE SCALE GENOMIC DNA]</scope>
    <source>
        <strain evidence="5">NML02-A-017</strain>
    </source>
</reference>
<dbReference type="PANTHER" id="PTHR11092:SF0">
    <property type="entry name" value="EPIMERASE FAMILY PROTEIN SDR39U1"/>
    <property type="match status" value="1"/>
</dbReference>
<dbReference type="InterPro" id="IPR036291">
    <property type="entry name" value="NAD(P)-bd_dom_sf"/>
</dbReference>
<dbReference type="EMBL" id="LXSL01000013">
    <property type="protein sequence ID" value="OAM29958.1"/>
    <property type="molecule type" value="Genomic_DNA"/>
</dbReference>
<dbReference type="InterPro" id="IPR010099">
    <property type="entry name" value="SDR39U1"/>
</dbReference>
<evidence type="ECO:0000259" key="2">
    <source>
        <dbReference type="Pfam" id="PF01370"/>
    </source>
</evidence>
<feature type="domain" description="NAD-dependent epimerase/dehydratase" evidence="2">
    <location>
        <begin position="8"/>
        <end position="230"/>
    </location>
</feature>
<dbReference type="Pfam" id="PF01370">
    <property type="entry name" value="Epimerase"/>
    <property type="match status" value="1"/>
</dbReference>
<protein>
    <submittedName>
        <fullName evidence="4">TIGR01777 family protein</fullName>
    </submittedName>
</protein>
<evidence type="ECO:0000313" key="5">
    <source>
        <dbReference type="Proteomes" id="UP000077885"/>
    </source>
</evidence>
<dbReference type="Proteomes" id="UP000077885">
    <property type="component" value="Unassembled WGS sequence"/>
</dbReference>